<dbReference type="InterPro" id="IPR011042">
    <property type="entry name" value="6-blade_b-propeller_TolB-like"/>
</dbReference>
<organism evidence="1 2">
    <name type="scientific">Leptonema illini DSM 21528</name>
    <dbReference type="NCBI Taxonomy" id="929563"/>
    <lineage>
        <taxon>Bacteria</taxon>
        <taxon>Pseudomonadati</taxon>
        <taxon>Spirochaetota</taxon>
        <taxon>Spirochaetia</taxon>
        <taxon>Leptospirales</taxon>
        <taxon>Leptospiraceae</taxon>
        <taxon>Leptonema</taxon>
    </lineage>
</organism>
<sequence length="316" mass="34682">MFINLTDPLHSISSLRTLTLLRALLIPAAMSLCVSFCAKPQLKQMSGCNRTVDLEGVVDIADAGSGLLFVAVHDRRPVDAKGESLNSGRIVTVHRRTLEVKELIVQGRDEYPFKPLGIDAMVGRNEPMLFVVNEAYHNQRSIEVYRLQRGNLVFQKRIRTARMQGIRDIALVSPDEYVIVREKRSGLFGGDGDLILHRSLTLRYLPVKTGGALYAGKAGERTVLIPNGSALMELDVDRLTLREIPLSVGESPSVANIADGKLFVLHESEQPQLSIDAALFVAPVKDPSTFFVLSPEKSIVFGRRSGGLTVCELPAP</sequence>
<reference evidence="1 2" key="1">
    <citation type="submission" date="2011-10" db="EMBL/GenBank/DDBJ databases">
        <title>The Improved High-Quality Draft genome of Leptonema illini DSM 21528.</title>
        <authorList>
            <consortium name="US DOE Joint Genome Institute (JGI-PGF)"/>
            <person name="Lucas S."/>
            <person name="Copeland A."/>
            <person name="Lapidus A."/>
            <person name="Glavina del Rio T."/>
            <person name="Dalin E."/>
            <person name="Tice H."/>
            <person name="Bruce D."/>
            <person name="Goodwin L."/>
            <person name="Pitluck S."/>
            <person name="Peters L."/>
            <person name="Mikhailova N."/>
            <person name="Held B."/>
            <person name="Kyrpides N."/>
            <person name="Mavromatis K."/>
            <person name="Ivanova N."/>
            <person name="Markowitz V."/>
            <person name="Cheng J.-F."/>
            <person name="Hugenholtz P."/>
            <person name="Woyke T."/>
            <person name="Wu D."/>
            <person name="Gronow S."/>
            <person name="Wellnitz S."/>
            <person name="Brambilla E.-M."/>
            <person name="Klenk H.-P."/>
            <person name="Eisen J.A."/>
        </authorList>
    </citation>
    <scope>NUCLEOTIDE SEQUENCE [LARGE SCALE GENOMIC DNA]</scope>
    <source>
        <strain evidence="1 2">DSM 21528</strain>
    </source>
</reference>
<name>H2CHE1_9LEPT</name>
<dbReference type="Gene3D" id="2.120.10.30">
    <property type="entry name" value="TolB, C-terminal domain"/>
    <property type="match status" value="1"/>
</dbReference>
<protein>
    <submittedName>
        <fullName evidence="1">Uncharacterized protein</fullName>
    </submittedName>
</protein>
<proteinExistence type="predicted"/>
<keyword evidence="2" id="KW-1185">Reference proteome</keyword>
<evidence type="ECO:0000313" key="1">
    <source>
        <dbReference type="EMBL" id="EHQ08014.1"/>
    </source>
</evidence>
<dbReference type="STRING" id="183.GCA_002009735_03366"/>
<dbReference type="Proteomes" id="UP000005737">
    <property type="component" value="Unassembled WGS sequence"/>
</dbReference>
<dbReference type="EMBL" id="JH597773">
    <property type="protein sequence ID" value="EHQ08014.1"/>
    <property type="molecule type" value="Genomic_DNA"/>
</dbReference>
<gene>
    <name evidence="1" type="ORF">Lepil_3355</name>
</gene>
<dbReference type="AlphaFoldDB" id="H2CHE1"/>
<dbReference type="HOGENOM" id="CLU_879402_0_0_12"/>
<evidence type="ECO:0000313" key="2">
    <source>
        <dbReference type="Proteomes" id="UP000005737"/>
    </source>
</evidence>
<accession>H2CHE1</accession>